<reference evidence="6 7" key="1">
    <citation type="submission" date="2016-08" db="EMBL/GenBank/DDBJ databases">
        <authorList>
            <person name="Seilhamer J.J."/>
        </authorList>
    </citation>
    <scope>NUCLEOTIDE SEQUENCE [LARGE SCALE GENOMIC DNA]</scope>
    <source>
        <strain evidence="6 7">CFBP4641</strain>
    </source>
</reference>
<evidence type="ECO:0000256" key="1">
    <source>
        <dbReference type="ARBA" id="ARBA00009437"/>
    </source>
</evidence>
<accession>A0A2P5Z6J8</accession>
<keyword evidence="3" id="KW-0238">DNA-binding</keyword>
<dbReference type="Pfam" id="PF03466">
    <property type="entry name" value="LysR_substrate"/>
    <property type="match status" value="1"/>
</dbReference>
<gene>
    <name evidence="6" type="ORF">XsacCFBP4641_05685</name>
</gene>
<dbReference type="InterPro" id="IPR058163">
    <property type="entry name" value="LysR-type_TF_proteobact-type"/>
</dbReference>
<dbReference type="GO" id="GO:0003700">
    <property type="term" value="F:DNA-binding transcription factor activity"/>
    <property type="evidence" value="ECO:0007669"/>
    <property type="project" value="InterPro"/>
</dbReference>
<dbReference type="Pfam" id="PF00126">
    <property type="entry name" value="HTH_1"/>
    <property type="match status" value="1"/>
</dbReference>
<evidence type="ECO:0000256" key="3">
    <source>
        <dbReference type="ARBA" id="ARBA00023125"/>
    </source>
</evidence>
<dbReference type="OrthoDB" id="9810065at2"/>
<proteinExistence type="inferred from homology"/>
<feature type="domain" description="HTH lysR-type" evidence="5">
    <location>
        <begin position="1"/>
        <end position="59"/>
    </location>
</feature>
<dbReference type="InterPro" id="IPR036388">
    <property type="entry name" value="WH-like_DNA-bd_sf"/>
</dbReference>
<dbReference type="STRING" id="56458.SB85_12285"/>
<dbReference type="FunFam" id="1.10.10.10:FF:000001">
    <property type="entry name" value="LysR family transcriptional regulator"/>
    <property type="match status" value="1"/>
</dbReference>
<dbReference type="RefSeq" id="WP_010342729.1">
    <property type="nucleotide sequence ID" value="NZ_CP132343.1"/>
</dbReference>
<dbReference type="GO" id="GO:0006351">
    <property type="term" value="P:DNA-templated transcription"/>
    <property type="evidence" value="ECO:0007669"/>
    <property type="project" value="TreeGrafter"/>
</dbReference>
<evidence type="ECO:0000256" key="4">
    <source>
        <dbReference type="ARBA" id="ARBA00023163"/>
    </source>
</evidence>
<dbReference type="PANTHER" id="PTHR30537:SF72">
    <property type="entry name" value="LYSR FAMILY TRANSCRIPTIONAL REGULATOR"/>
    <property type="match status" value="1"/>
</dbReference>
<comment type="caution">
    <text evidence="6">The sequence shown here is derived from an EMBL/GenBank/DDBJ whole genome shotgun (WGS) entry which is preliminary data.</text>
</comment>
<evidence type="ECO:0000313" key="7">
    <source>
        <dbReference type="Proteomes" id="UP000247346"/>
    </source>
</evidence>
<dbReference type="PROSITE" id="PS50931">
    <property type="entry name" value="HTH_LYSR"/>
    <property type="match status" value="1"/>
</dbReference>
<name>A0A2P5Z6J8_9XANT</name>
<protein>
    <submittedName>
        <fullName evidence="6">LysR family transcriptional regulator</fullName>
    </submittedName>
</protein>
<dbReference type="AlphaFoldDB" id="A0A2P5Z6J8"/>
<sequence length="293" mass="32102">MDRLTGIVAFVRAAEQRSFVGAGRVLGISASAVGKSVAALERALGVRLLQRTTRRIALTAEGALFLEHCQRVLADLREAEEALAQTRQAPRGRLRVGLPTIGYRFLVPLLPEFRQRYPDVALDLEFDDRVVDLLEHGLDAVIRSGVQADSRLLARRLGPFRFCLCAAPDYLRRRGVPQTPAELAAHDGVLFRVPDTGKPQDWPLAEPAPLPPAVLTCNNMEAVRAAAIAGLGIACMPAFLAQDALADGRLQPVLDAHMADGGAFFVVWPSRRQLSPKLRVFVDFLAERLFRTD</sequence>
<evidence type="ECO:0000259" key="5">
    <source>
        <dbReference type="PROSITE" id="PS50931"/>
    </source>
</evidence>
<dbReference type="InterPro" id="IPR005119">
    <property type="entry name" value="LysR_subst-bd"/>
</dbReference>
<dbReference type="Gene3D" id="1.10.10.10">
    <property type="entry name" value="Winged helix-like DNA-binding domain superfamily/Winged helix DNA-binding domain"/>
    <property type="match status" value="1"/>
</dbReference>
<keyword evidence="2" id="KW-0805">Transcription regulation</keyword>
<dbReference type="GO" id="GO:0043565">
    <property type="term" value="F:sequence-specific DNA binding"/>
    <property type="evidence" value="ECO:0007669"/>
    <property type="project" value="TreeGrafter"/>
</dbReference>
<dbReference type="Gene3D" id="3.40.190.290">
    <property type="match status" value="1"/>
</dbReference>
<dbReference type="Proteomes" id="UP000247346">
    <property type="component" value="Unassembled WGS sequence"/>
</dbReference>
<dbReference type="CDD" id="cd08476">
    <property type="entry name" value="PBP2_CrgA_like_7"/>
    <property type="match status" value="1"/>
</dbReference>
<comment type="similarity">
    <text evidence="1">Belongs to the LysR transcriptional regulatory family.</text>
</comment>
<dbReference type="EMBL" id="MDEK01000004">
    <property type="protein sequence ID" value="PPU83861.1"/>
    <property type="molecule type" value="Genomic_DNA"/>
</dbReference>
<dbReference type="SUPFAM" id="SSF53850">
    <property type="entry name" value="Periplasmic binding protein-like II"/>
    <property type="match status" value="1"/>
</dbReference>
<dbReference type="SUPFAM" id="SSF46785">
    <property type="entry name" value="Winged helix' DNA-binding domain"/>
    <property type="match status" value="1"/>
</dbReference>
<dbReference type="GeneID" id="93877193"/>
<dbReference type="PANTHER" id="PTHR30537">
    <property type="entry name" value="HTH-TYPE TRANSCRIPTIONAL REGULATOR"/>
    <property type="match status" value="1"/>
</dbReference>
<evidence type="ECO:0000256" key="2">
    <source>
        <dbReference type="ARBA" id="ARBA00023015"/>
    </source>
</evidence>
<keyword evidence="4" id="KW-0804">Transcription</keyword>
<dbReference type="InterPro" id="IPR000847">
    <property type="entry name" value="LysR_HTH_N"/>
</dbReference>
<dbReference type="InterPro" id="IPR036390">
    <property type="entry name" value="WH_DNA-bd_sf"/>
</dbReference>
<evidence type="ECO:0000313" key="6">
    <source>
        <dbReference type="EMBL" id="PPU83861.1"/>
    </source>
</evidence>
<organism evidence="6 7">
    <name type="scientific">Xanthomonas sacchari</name>
    <dbReference type="NCBI Taxonomy" id="56458"/>
    <lineage>
        <taxon>Bacteria</taxon>
        <taxon>Pseudomonadati</taxon>
        <taxon>Pseudomonadota</taxon>
        <taxon>Gammaproteobacteria</taxon>
        <taxon>Lysobacterales</taxon>
        <taxon>Lysobacteraceae</taxon>
        <taxon>Xanthomonas</taxon>
    </lineage>
</organism>